<evidence type="ECO:0000259" key="5">
    <source>
        <dbReference type="SMART" id="SM00848"/>
    </source>
</evidence>
<reference evidence="6 7" key="1">
    <citation type="journal article" date="2007" name="Nature">
        <title>Genome of the marsupial Monodelphis domestica reveals innovation in non-coding sequences.</title>
        <authorList>
            <person name="Mikkelsen T.S."/>
            <person name="Wakefield M.J."/>
            <person name="Aken B."/>
            <person name="Amemiya C.T."/>
            <person name="Chang J.L."/>
            <person name="Duke S."/>
            <person name="Garber M."/>
            <person name="Gentles A.J."/>
            <person name="Goodstadt L."/>
            <person name="Heger A."/>
            <person name="Jurka J."/>
            <person name="Kamal M."/>
            <person name="Mauceli E."/>
            <person name="Searle S.M."/>
            <person name="Sharpe T."/>
            <person name="Baker M.L."/>
            <person name="Batzer M.A."/>
            <person name="Benos P.V."/>
            <person name="Belov K."/>
            <person name="Clamp M."/>
            <person name="Cook A."/>
            <person name="Cuff J."/>
            <person name="Das R."/>
            <person name="Davidow L."/>
            <person name="Deakin J.E."/>
            <person name="Fazzari M.J."/>
            <person name="Glass J.L."/>
            <person name="Grabherr M."/>
            <person name="Greally J.M."/>
            <person name="Gu W."/>
            <person name="Hore T.A."/>
            <person name="Huttley G.A."/>
            <person name="Kleber M."/>
            <person name="Jirtle R.L."/>
            <person name="Koina E."/>
            <person name="Lee J.T."/>
            <person name="Mahony S."/>
            <person name="Marra M.A."/>
            <person name="Miller R.D."/>
            <person name="Nicholls R.D."/>
            <person name="Oda M."/>
            <person name="Papenfuss A.T."/>
            <person name="Parra Z.E."/>
            <person name="Pollock D.D."/>
            <person name="Ray D.A."/>
            <person name="Schein J.E."/>
            <person name="Speed T.P."/>
            <person name="Thompson K."/>
            <person name="VandeBerg J.L."/>
            <person name="Wade C.M."/>
            <person name="Walker J.A."/>
            <person name="Waters P.D."/>
            <person name="Webber C."/>
            <person name="Weidman J.R."/>
            <person name="Xie X."/>
            <person name="Zody M.C."/>
            <person name="Baldwin J."/>
            <person name="Abdouelleil A."/>
            <person name="Abdulkadir J."/>
            <person name="Abebe A."/>
            <person name="Abera B."/>
            <person name="Abreu J."/>
            <person name="Acer S.C."/>
            <person name="Aftuck L."/>
            <person name="Alexander A."/>
            <person name="An P."/>
            <person name="Anderson E."/>
            <person name="Anderson S."/>
            <person name="Arachi H."/>
            <person name="Azer M."/>
            <person name="Bachantsang P."/>
            <person name="Barry A."/>
            <person name="Bayul T."/>
            <person name="Berlin A."/>
            <person name="Bessette D."/>
            <person name="Bloom T."/>
            <person name="Bloom T."/>
            <person name="Boguslavskiy L."/>
            <person name="Bonnet C."/>
            <person name="Boukhgalter B."/>
            <person name="Bourzgui I."/>
            <person name="Brown A."/>
            <person name="Cahill P."/>
            <person name="Channer S."/>
            <person name="Cheshatsang Y."/>
            <person name="Chuda L."/>
            <person name="Citroen M."/>
            <person name="Collymore A."/>
            <person name="Cooke P."/>
            <person name="Costello M."/>
            <person name="D'Aco K."/>
            <person name="Daza R."/>
            <person name="De Haan G."/>
            <person name="DeGray S."/>
            <person name="DeMaso C."/>
            <person name="Dhargay N."/>
            <person name="Dooley K."/>
            <person name="Dooley E."/>
            <person name="Doricent M."/>
            <person name="Dorje P."/>
            <person name="Dorjee K."/>
            <person name="Dupes A."/>
            <person name="Elong R."/>
            <person name="Falk J."/>
            <person name="Farina A."/>
            <person name="Faro S."/>
            <person name="Ferguson D."/>
            <person name="Fisher S."/>
            <person name="Foley C.D."/>
            <person name="Franke A."/>
            <person name="Friedrich D."/>
            <person name="Gadbois L."/>
            <person name="Gearin G."/>
            <person name="Gearin C.R."/>
            <person name="Giannoukos G."/>
            <person name="Goode T."/>
            <person name="Graham J."/>
            <person name="Grandbois E."/>
            <person name="Grewal S."/>
            <person name="Gyaltsen K."/>
            <person name="Hafez N."/>
            <person name="Hagos B."/>
            <person name="Hall J."/>
            <person name="Henson C."/>
            <person name="Hollinger A."/>
            <person name="Honan T."/>
            <person name="Huard M.D."/>
            <person name="Hughes L."/>
            <person name="Hurhula B."/>
            <person name="Husby M.E."/>
            <person name="Kamat A."/>
            <person name="Kanga B."/>
            <person name="Kashin S."/>
            <person name="Khazanovich D."/>
            <person name="Kisner P."/>
            <person name="Lance K."/>
            <person name="Lara M."/>
            <person name="Lee W."/>
            <person name="Lennon N."/>
            <person name="Letendre F."/>
            <person name="LeVine R."/>
            <person name="Lipovsky A."/>
            <person name="Liu X."/>
            <person name="Liu J."/>
            <person name="Liu S."/>
            <person name="Lokyitsang T."/>
            <person name="Lokyitsang Y."/>
            <person name="Lubonja R."/>
            <person name="Lui A."/>
            <person name="MacDonald P."/>
            <person name="Magnisalis V."/>
            <person name="Maru K."/>
            <person name="Matthews C."/>
            <person name="McCusker W."/>
            <person name="McDonough S."/>
            <person name="Mehta T."/>
            <person name="Meldrim J."/>
            <person name="Meneus L."/>
            <person name="Mihai O."/>
            <person name="Mihalev A."/>
            <person name="Mihova T."/>
            <person name="Mittelman R."/>
            <person name="Mlenga V."/>
            <person name="Montmayeur A."/>
            <person name="Mulrain L."/>
            <person name="Navidi A."/>
            <person name="Naylor J."/>
            <person name="Negash T."/>
            <person name="Nguyen T."/>
            <person name="Nguyen N."/>
            <person name="Nicol R."/>
            <person name="Norbu C."/>
            <person name="Norbu N."/>
            <person name="Novod N."/>
            <person name="O'Neill B."/>
            <person name="Osman S."/>
            <person name="Markiewicz E."/>
            <person name="Oyono O.L."/>
            <person name="Patti C."/>
            <person name="Phunkhang P."/>
            <person name="Pierre F."/>
            <person name="Priest M."/>
            <person name="Raghuraman S."/>
            <person name="Rege F."/>
            <person name="Reyes R."/>
            <person name="Rise C."/>
            <person name="Rogov P."/>
            <person name="Ross K."/>
            <person name="Ryan E."/>
            <person name="Settipalli S."/>
            <person name="Shea T."/>
            <person name="Sherpa N."/>
            <person name="Shi L."/>
            <person name="Shih D."/>
            <person name="Sparrow T."/>
            <person name="Spaulding J."/>
            <person name="Stalker J."/>
            <person name="Stange-Thomann N."/>
            <person name="Stavropoulos S."/>
            <person name="Stone C."/>
            <person name="Strader C."/>
            <person name="Tesfaye S."/>
            <person name="Thomson T."/>
            <person name="Thoulutsang Y."/>
            <person name="Thoulutsang D."/>
            <person name="Topham K."/>
            <person name="Topping I."/>
            <person name="Tsamla T."/>
            <person name="Vassiliev H."/>
            <person name="Vo A."/>
            <person name="Wangchuk T."/>
            <person name="Wangdi T."/>
            <person name="Weiand M."/>
            <person name="Wilkinson J."/>
            <person name="Wilson A."/>
            <person name="Yadav S."/>
            <person name="Young G."/>
            <person name="Yu Q."/>
            <person name="Zembek L."/>
            <person name="Zhong D."/>
            <person name="Zimmer A."/>
            <person name="Zwirko Z."/>
            <person name="Jaffe D.B."/>
            <person name="Alvarez P."/>
            <person name="Brockman W."/>
            <person name="Butler J."/>
            <person name="Chin C."/>
            <person name="Gnerre S."/>
            <person name="MacCallum I."/>
            <person name="Graves J.A."/>
            <person name="Ponting C.P."/>
            <person name="Breen M."/>
            <person name="Samollow P.B."/>
            <person name="Lander E.S."/>
            <person name="Lindblad-Toh K."/>
        </authorList>
    </citation>
    <scope>NUCLEOTIDE SEQUENCE [LARGE SCALE GENOMIC DNA]</scope>
</reference>
<feature type="domain" description="Cathepsin propeptide inhibitor" evidence="5">
    <location>
        <begin position="44"/>
        <end position="101"/>
    </location>
</feature>
<gene>
    <name evidence="6" type="primary">CTSW</name>
</gene>
<evidence type="ECO:0000256" key="3">
    <source>
        <dbReference type="SAM" id="SignalP"/>
    </source>
</evidence>
<dbReference type="GO" id="GO:0005764">
    <property type="term" value="C:lysosome"/>
    <property type="evidence" value="ECO:0000318"/>
    <property type="project" value="GO_Central"/>
</dbReference>
<reference evidence="6" key="3">
    <citation type="submission" date="2025-09" db="UniProtKB">
        <authorList>
            <consortium name="Ensembl"/>
        </authorList>
    </citation>
    <scope>IDENTIFICATION</scope>
</reference>
<evidence type="ECO:0000259" key="4">
    <source>
        <dbReference type="SMART" id="SM00645"/>
    </source>
</evidence>
<feature type="domain" description="Peptidase C1A papain C-terminal" evidence="4">
    <location>
        <begin position="129"/>
        <end position="341"/>
    </location>
</feature>
<dbReference type="Gene3D" id="3.90.70.10">
    <property type="entry name" value="Cysteine proteinases"/>
    <property type="match status" value="1"/>
</dbReference>
<evidence type="ECO:0000256" key="2">
    <source>
        <dbReference type="ARBA" id="ARBA00023157"/>
    </source>
</evidence>
<dbReference type="PROSITE" id="PS00639">
    <property type="entry name" value="THIOL_PROTEASE_HIS"/>
    <property type="match status" value="1"/>
</dbReference>
<reference evidence="6" key="2">
    <citation type="submission" date="2025-08" db="UniProtKB">
        <authorList>
            <consortium name="Ensembl"/>
        </authorList>
    </citation>
    <scope>IDENTIFICATION</scope>
</reference>
<dbReference type="PROSITE" id="PS00640">
    <property type="entry name" value="THIOL_PROTEASE_ASN"/>
    <property type="match status" value="1"/>
</dbReference>
<dbReference type="FunCoup" id="F7EY12">
    <property type="interactions" value="14"/>
</dbReference>
<dbReference type="AlphaFoldDB" id="F7EY12"/>
<dbReference type="SUPFAM" id="SSF54001">
    <property type="entry name" value="Cysteine proteinases"/>
    <property type="match status" value="1"/>
</dbReference>
<dbReference type="InterPro" id="IPR013128">
    <property type="entry name" value="Peptidase_C1A"/>
</dbReference>
<dbReference type="Proteomes" id="UP000002280">
    <property type="component" value="Chromosome 8"/>
</dbReference>
<dbReference type="SMART" id="SM00848">
    <property type="entry name" value="Inhibitor_I29"/>
    <property type="match status" value="1"/>
</dbReference>
<dbReference type="PRINTS" id="PR00705">
    <property type="entry name" value="PAPAIN"/>
</dbReference>
<comment type="similarity">
    <text evidence="1">Belongs to the peptidase C1 family.</text>
</comment>
<dbReference type="Ensembl" id="ENSMODT00000011608.3">
    <property type="protein sequence ID" value="ENSMODP00000011388.3"/>
    <property type="gene ID" value="ENSMODG00000009132.3"/>
</dbReference>
<dbReference type="InterPro" id="IPR013201">
    <property type="entry name" value="Prot_inhib_I29"/>
</dbReference>
<dbReference type="KEGG" id="mdo:100029886"/>
<dbReference type="Pfam" id="PF00112">
    <property type="entry name" value="Peptidase_C1"/>
    <property type="match status" value="1"/>
</dbReference>
<name>F7EY12_MONDO</name>
<dbReference type="InterPro" id="IPR025661">
    <property type="entry name" value="Pept_asp_AS"/>
</dbReference>
<dbReference type="Pfam" id="PF08246">
    <property type="entry name" value="Inhibitor_I29"/>
    <property type="match status" value="1"/>
</dbReference>
<dbReference type="OrthoDB" id="387093at2759"/>
<dbReference type="InterPro" id="IPR039417">
    <property type="entry name" value="Peptidase_C1A_papain-like"/>
</dbReference>
<feature type="chain" id="PRO_5023936159" evidence="3">
    <location>
        <begin position="20"/>
        <end position="354"/>
    </location>
</feature>
<dbReference type="GO" id="GO:0051603">
    <property type="term" value="P:proteolysis involved in protein catabolic process"/>
    <property type="evidence" value="ECO:0000318"/>
    <property type="project" value="GO_Central"/>
</dbReference>
<dbReference type="GeneTree" id="ENSGT00940000161630"/>
<dbReference type="InterPro" id="IPR038765">
    <property type="entry name" value="Papain-like_cys_pep_sf"/>
</dbReference>
<protein>
    <submittedName>
        <fullName evidence="6">Cathepsin W</fullName>
    </submittedName>
</protein>
<evidence type="ECO:0000256" key="1">
    <source>
        <dbReference type="ARBA" id="ARBA00008455"/>
    </source>
</evidence>
<feature type="signal peptide" evidence="3">
    <location>
        <begin position="1"/>
        <end position="19"/>
    </location>
</feature>
<keyword evidence="3" id="KW-0732">Signal</keyword>
<dbReference type="eggNOG" id="KOG1542">
    <property type="taxonomic scope" value="Eukaryota"/>
</dbReference>
<dbReference type="RefSeq" id="XP_007502741.2">
    <property type="nucleotide sequence ID" value="XM_007502679.3"/>
</dbReference>
<proteinExistence type="inferred from homology"/>
<organism evidence="6 7">
    <name type="scientific">Monodelphis domestica</name>
    <name type="common">Gray short-tailed opossum</name>
    <dbReference type="NCBI Taxonomy" id="13616"/>
    <lineage>
        <taxon>Eukaryota</taxon>
        <taxon>Metazoa</taxon>
        <taxon>Chordata</taxon>
        <taxon>Craniata</taxon>
        <taxon>Vertebrata</taxon>
        <taxon>Euteleostomi</taxon>
        <taxon>Mammalia</taxon>
        <taxon>Metatheria</taxon>
        <taxon>Didelphimorphia</taxon>
        <taxon>Didelphidae</taxon>
        <taxon>Monodelphis</taxon>
    </lineage>
</organism>
<dbReference type="PANTHER" id="PTHR12411">
    <property type="entry name" value="CYSTEINE PROTEASE FAMILY C1-RELATED"/>
    <property type="match status" value="1"/>
</dbReference>
<evidence type="ECO:0000313" key="7">
    <source>
        <dbReference type="Proteomes" id="UP000002280"/>
    </source>
</evidence>
<dbReference type="Bgee" id="ENSMODG00000009132">
    <property type="expression patterns" value="Expressed in blood and 12 other cell types or tissues"/>
</dbReference>
<dbReference type="CDD" id="cd02248">
    <property type="entry name" value="Peptidase_C1A"/>
    <property type="match status" value="1"/>
</dbReference>
<dbReference type="InterPro" id="IPR025660">
    <property type="entry name" value="Pept_his_AS"/>
</dbReference>
<dbReference type="InParanoid" id="F7EY12"/>
<dbReference type="STRING" id="13616.ENSMODP00000011388"/>
<dbReference type="FunFam" id="3.90.70.10:FF:000103">
    <property type="entry name" value="Hypothetical LOC496748"/>
    <property type="match status" value="1"/>
</dbReference>
<dbReference type="GO" id="GO:0005615">
    <property type="term" value="C:extracellular space"/>
    <property type="evidence" value="ECO:0000318"/>
    <property type="project" value="GO_Central"/>
</dbReference>
<dbReference type="SMART" id="SM00645">
    <property type="entry name" value="Pept_C1"/>
    <property type="match status" value="1"/>
</dbReference>
<evidence type="ECO:0000313" key="6">
    <source>
        <dbReference type="Ensembl" id="ENSMODP00000011388.3"/>
    </source>
</evidence>
<keyword evidence="7" id="KW-1185">Reference proteome</keyword>
<dbReference type="CTD" id="1521"/>
<dbReference type="OMA" id="EALWGIR"/>
<accession>F7EY12</accession>
<keyword evidence="2" id="KW-1015">Disulfide bond</keyword>
<dbReference type="HOGENOM" id="CLU_012184_4_1_1"/>
<dbReference type="InterPro" id="IPR000668">
    <property type="entry name" value="Peptidase_C1A_C"/>
</dbReference>
<dbReference type="GeneID" id="100029886"/>
<dbReference type="MEROPS" id="C01.037"/>
<sequence length="354" mass="40426">MLSTELSCLLGLLAMGALAWNTHPTLAQSFEDLPPATQDLMDQFKAFQIQYNKSYADPAEQERRFEIFADNLAWAQQLTEKHGGMAQFGVTQFSDLTEEEFHQHYQPAQSSYKEPSLKTRKHPRLQRPLIRSCDWRKAGVLTPVRKQKKCRSCWAIAAVGNVEALWAIHYEQHFELSVQEVLDCDRCGKACKGGFVWDAFLTILRQRGLARERDYPYQDQLSRKGCQKKQNRTGWIQDFLMLPKEENAMAEHLALKGPITVTINQALLKTYRKGVIRPKDDCDPNQVDHSVLLVGFGQNTKDGAYWILKNSWGSDWGEEGYFRLRRGTNACGITKYPVTALVGREDAPGRPCPR</sequence>
<dbReference type="GO" id="GO:0004197">
    <property type="term" value="F:cysteine-type endopeptidase activity"/>
    <property type="evidence" value="ECO:0000318"/>
    <property type="project" value="GO_Central"/>
</dbReference>